<name>A0A3N4IXL6_9PEZI</name>
<evidence type="ECO:0000313" key="2">
    <source>
        <dbReference type="Proteomes" id="UP000276215"/>
    </source>
</evidence>
<dbReference type="OrthoDB" id="2449121at2759"/>
<sequence>CYARVLIAKELHFKAQRSHLQEEVELTSHLVHLFPKYQYELNFIEYYWGAAKLYAH</sequence>
<accession>A0A3N4IXL6</accession>
<protein>
    <recommendedName>
        <fullName evidence="3">DDE-1 domain-containing protein</fullName>
    </recommendedName>
</protein>
<dbReference type="EMBL" id="ML120571">
    <property type="protein sequence ID" value="RPA89528.1"/>
    <property type="molecule type" value="Genomic_DNA"/>
</dbReference>
<organism evidence="1 2">
    <name type="scientific">Choiromyces venosus 120613-1</name>
    <dbReference type="NCBI Taxonomy" id="1336337"/>
    <lineage>
        <taxon>Eukaryota</taxon>
        <taxon>Fungi</taxon>
        <taxon>Dikarya</taxon>
        <taxon>Ascomycota</taxon>
        <taxon>Pezizomycotina</taxon>
        <taxon>Pezizomycetes</taxon>
        <taxon>Pezizales</taxon>
        <taxon>Tuberaceae</taxon>
        <taxon>Choiromyces</taxon>
    </lineage>
</organism>
<feature type="non-terminal residue" evidence="1">
    <location>
        <position position="1"/>
    </location>
</feature>
<gene>
    <name evidence="1" type="ORF">L873DRAFT_1721357</name>
</gene>
<evidence type="ECO:0000313" key="1">
    <source>
        <dbReference type="EMBL" id="RPA89528.1"/>
    </source>
</evidence>
<dbReference type="Proteomes" id="UP000276215">
    <property type="component" value="Unassembled WGS sequence"/>
</dbReference>
<dbReference type="STRING" id="1336337.A0A3N4IXL6"/>
<dbReference type="AlphaFoldDB" id="A0A3N4IXL6"/>
<reference evidence="1 2" key="1">
    <citation type="journal article" date="2018" name="Nat. Ecol. Evol.">
        <title>Pezizomycetes genomes reveal the molecular basis of ectomycorrhizal truffle lifestyle.</title>
        <authorList>
            <person name="Murat C."/>
            <person name="Payen T."/>
            <person name="Noel B."/>
            <person name="Kuo A."/>
            <person name="Morin E."/>
            <person name="Chen J."/>
            <person name="Kohler A."/>
            <person name="Krizsan K."/>
            <person name="Balestrini R."/>
            <person name="Da Silva C."/>
            <person name="Montanini B."/>
            <person name="Hainaut M."/>
            <person name="Levati E."/>
            <person name="Barry K.W."/>
            <person name="Belfiori B."/>
            <person name="Cichocki N."/>
            <person name="Clum A."/>
            <person name="Dockter R.B."/>
            <person name="Fauchery L."/>
            <person name="Guy J."/>
            <person name="Iotti M."/>
            <person name="Le Tacon F."/>
            <person name="Lindquist E.A."/>
            <person name="Lipzen A."/>
            <person name="Malagnac F."/>
            <person name="Mello A."/>
            <person name="Molinier V."/>
            <person name="Miyauchi S."/>
            <person name="Poulain J."/>
            <person name="Riccioni C."/>
            <person name="Rubini A."/>
            <person name="Sitrit Y."/>
            <person name="Splivallo R."/>
            <person name="Traeger S."/>
            <person name="Wang M."/>
            <person name="Zifcakova L."/>
            <person name="Wipf D."/>
            <person name="Zambonelli A."/>
            <person name="Paolocci F."/>
            <person name="Nowrousian M."/>
            <person name="Ottonello S."/>
            <person name="Baldrian P."/>
            <person name="Spatafora J.W."/>
            <person name="Henrissat B."/>
            <person name="Nagy L.G."/>
            <person name="Aury J.M."/>
            <person name="Wincker P."/>
            <person name="Grigoriev I.V."/>
            <person name="Bonfante P."/>
            <person name="Martin F.M."/>
        </authorList>
    </citation>
    <scope>NUCLEOTIDE SEQUENCE [LARGE SCALE GENOMIC DNA]</scope>
    <source>
        <strain evidence="1 2">120613-1</strain>
    </source>
</reference>
<keyword evidence="2" id="KW-1185">Reference proteome</keyword>
<evidence type="ECO:0008006" key="3">
    <source>
        <dbReference type="Google" id="ProtNLM"/>
    </source>
</evidence>
<proteinExistence type="predicted"/>